<dbReference type="eggNOG" id="COG3118">
    <property type="taxonomic scope" value="Bacteria"/>
</dbReference>
<evidence type="ECO:0000256" key="2">
    <source>
        <dbReference type="ARBA" id="ARBA00022448"/>
    </source>
</evidence>
<organism evidence="7">
    <name type="scientific">Trichodesmium erythraeum (strain IMS101)</name>
    <dbReference type="NCBI Taxonomy" id="203124"/>
    <lineage>
        <taxon>Bacteria</taxon>
        <taxon>Bacillati</taxon>
        <taxon>Cyanobacteriota</taxon>
        <taxon>Cyanophyceae</taxon>
        <taxon>Oscillatoriophycideae</taxon>
        <taxon>Oscillatoriales</taxon>
        <taxon>Microcoleaceae</taxon>
        <taxon>Trichodesmium</taxon>
    </lineage>
</organism>
<keyword evidence="3" id="KW-0249">Electron transport</keyword>
<evidence type="ECO:0000256" key="1">
    <source>
        <dbReference type="ARBA" id="ARBA00008987"/>
    </source>
</evidence>
<gene>
    <name evidence="7" type="ordered locus">Tery_2864</name>
</gene>
<dbReference type="Pfam" id="PF14559">
    <property type="entry name" value="TPR_19"/>
    <property type="match status" value="1"/>
</dbReference>
<dbReference type="InterPro" id="IPR011990">
    <property type="entry name" value="TPR-like_helical_dom_sf"/>
</dbReference>
<evidence type="ECO:0000259" key="6">
    <source>
        <dbReference type="PROSITE" id="PS51352"/>
    </source>
</evidence>
<dbReference type="InterPro" id="IPR013766">
    <property type="entry name" value="Thioredoxin_domain"/>
</dbReference>
<dbReference type="HOGENOM" id="CLU_046120_1_1_3"/>
<proteinExistence type="inferred from homology"/>
<accession>Q110N7</accession>
<dbReference type="PANTHER" id="PTHR45663:SF11">
    <property type="entry name" value="GEO12009P1"/>
    <property type="match status" value="1"/>
</dbReference>
<dbReference type="STRING" id="203124.Tery_2864"/>
<reference evidence="7" key="1">
    <citation type="submission" date="2006-06" db="EMBL/GenBank/DDBJ databases">
        <title>Complete sequence of Trichodesmium erythraeum IMS101.</title>
        <authorList>
            <consortium name="US DOE Joint Genome Institute"/>
            <person name="Copeland A."/>
            <person name="Lucas S."/>
            <person name="Lapidus A."/>
            <person name="Barry K."/>
            <person name="Detter J.C."/>
            <person name="Glavina del Rio T."/>
            <person name="Hammon N."/>
            <person name="Israni S."/>
            <person name="Dalin E."/>
            <person name="Tice H."/>
            <person name="Pitluck S."/>
            <person name="Kiss H."/>
            <person name="Munk A.C."/>
            <person name="Brettin T."/>
            <person name="Bruce D."/>
            <person name="Han C."/>
            <person name="Tapia R."/>
            <person name="Gilna P."/>
            <person name="Schmutz J."/>
            <person name="Larimer F."/>
            <person name="Land M."/>
            <person name="Hauser L."/>
            <person name="Kyrpides N."/>
            <person name="Kim E."/>
            <person name="Richardson P."/>
        </authorList>
    </citation>
    <scope>NUCLEOTIDE SEQUENCE [LARGE SCALE GENOMIC DNA]</scope>
    <source>
        <strain evidence="7">IMS101</strain>
    </source>
</reference>
<name>Q110N7_TRIEI</name>
<dbReference type="PROSITE" id="PS51352">
    <property type="entry name" value="THIOREDOXIN_2"/>
    <property type="match status" value="1"/>
</dbReference>
<dbReference type="GO" id="GO:0006950">
    <property type="term" value="P:response to stress"/>
    <property type="evidence" value="ECO:0007669"/>
    <property type="project" value="UniProtKB-ARBA"/>
</dbReference>
<dbReference type="Pfam" id="PF00085">
    <property type="entry name" value="Thioredoxin"/>
    <property type="match status" value="1"/>
</dbReference>
<dbReference type="SUPFAM" id="SSF52833">
    <property type="entry name" value="Thioredoxin-like"/>
    <property type="match status" value="1"/>
</dbReference>
<dbReference type="AlphaFoldDB" id="Q110N7"/>
<keyword evidence="2" id="KW-0813">Transport</keyword>
<dbReference type="Gene3D" id="3.40.30.10">
    <property type="entry name" value="Glutaredoxin"/>
    <property type="match status" value="1"/>
</dbReference>
<dbReference type="Gene3D" id="1.25.40.10">
    <property type="entry name" value="Tetratricopeptide repeat domain"/>
    <property type="match status" value="2"/>
</dbReference>
<keyword evidence="4" id="KW-1015">Disulfide bond</keyword>
<dbReference type="GO" id="GO:0015035">
    <property type="term" value="F:protein-disulfide reductase activity"/>
    <property type="evidence" value="ECO:0007669"/>
    <property type="project" value="TreeGrafter"/>
</dbReference>
<dbReference type="OrthoDB" id="9790390at2"/>
<evidence type="ECO:0000256" key="3">
    <source>
        <dbReference type="ARBA" id="ARBA00022982"/>
    </source>
</evidence>
<evidence type="ECO:0000256" key="4">
    <source>
        <dbReference type="ARBA" id="ARBA00023157"/>
    </source>
</evidence>
<dbReference type="CDD" id="cd02947">
    <property type="entry name" value="TRX_family"/>
    <property type="match status" value="1"/>
</dbReference>
<dbReference type="Pfam" id="PF14561">
    <property type="entry name" value="TPR_20"/>
    <property type="match status" value="1"/>
</dbReference>
<feature type="domain" description="Thioredoxin" evidence="6">
    <location>
        <begin position="1"/>
        <end position="121"/>
    </location>
</feature>
<keyword evidence="5" id="KW-0676">Redox-active center</keyword>
<sequence length="272" mass="31138">MGVSIEVDNTNFATEVLKNSHKKPVLVDFYATWCGPCKMLKPILEKLATEYDFILAKVDVDQSPDLAQTYNIEGVPDVRVVTQGEVKPGFVGVLSEPKLRNFLGEFNLHSELEKNLQQLQELIKSRKLEQAKNLLDQLFHKYPNNVTIIIEAAKFLVSSNKLKEAKKLIETIGEHKREFYPQLQAVKALIHFKEEAENPGDSTLDKTYAKACSLTLSDNYEQALELFLELITKNHKNKKDDRPRKAMLAIFHILGDNHPISKEYRNKLLNLY</sequence>
<protein>
    <submittedName>
        <fullName evidence="7">Thioredoxin domain</fullName>
    </submittedName>
</protein>
<dbReference type="InterPro" id="IPR036249">
    <property type="entry name" value="Thioredoxin-like_sf"/>
</dbReference>
<dbReference type="PROSITE" id="PS00194">
    <property type="entry name" value="THIOREDOXIN_1"/>
    <property type="match status" value="1"/>
</dbReference>
<dbReference type="SUPFAM" id="SSF48452">
    <property type="entry name" value="TPR-like"/>
    <property type="match status" value="1"/>
</dbReference>
<comment type="similarity">
    <text evidence="1">Belongs to the thioredoxin family.</text>
</comment>
<dbReference type="EMBL" id="CP000393">
    <property type="protein sequence ID" value="ABG52037.1"/>
    <property type="molecule type" value="Genomic_DNA"/>
</dbReference>
<dbReference type="KEGG" id="ter:Tery_2864"/>
<dbReference type="InterPro" id="IPR017937">
    <property type="entry name" value="Thioredoxin_CS"/>
</dbReference>
<evidence type="ECO:0000313" key="7">
    <source>
        <dbReference type="EMBL" id="ABG52037.1"/>
    </source>
</evidence>
<dbReference type="GO" id="GO:0005737">
    <property type="term" value="C:cytoplasm"/>
    <property type="evidence" value="ECO:0007669"/>
    <property type="project" value="TreeGrafter"/>
</dbReference>
<dbReference type="PANTHER" id="PTHR45663">
    <property type="entry name" value="GEO12009P1"/>
    <property type="match status" value="1"/>
</dbReference>
<evidence type="ECO:0000256" key="5">
    <source>
        <dbReference type="ARBA" id="ARBA00023284"/>
    </source>
</evidence>